<accession>A0AAV3R507</accession>
<sequence>MDDMKEGGSITRPPVLDGTKEEYSDDEEELAHANTKALNSIFCGIDANMFKMINQCTCAKEAWEILKVENEGTDKLRMSKIQQLTTKFEALSMKEDESISGLRSDKDEVGELIGSLITHGMKIGGRTESKKQNIALKSQIEDSKEVSGENMALMVRNINRVFGELNKRLYEEKRLNSKGRKRVIGGTATTNGMQKPFKRIQFHECEDYRYK</sequence>
<proteinExistence type="predicted"/>
<dbReference type="AlphaFoldDB" id="A0AAV3R507"/>
<reference evidence="2 3" key="1">
    <citation type="submission" date="2024-01" db="EMBL/GenBank/DDBJ databases">
        <title>The complete chloroplast genome sequence of Lithospermum erythrorhizon: insights into the phylogenetic relationship among Boraginaceae species and the maternal lineages of purple gromwells.</title>
        <authorList>
            <person name="Okada T."/>
            <person name="Watanabe K."/>
        </authorList>
    </citation>
    <scope>NUCLEOTIDE SEQUENCE [LARGE SCALE GENOMIC DNA]</scope>
</reference>
<dbReference type="PANTHER" id="PTHR34676">
    <property type="entry name" value="DUF4219 DOMAIN-CONTAINING PROTEIN-RELATED"/>
    <property type="match status" value="1"/>
</dbReference>
<dbReference type="Proteomes" id="UP001454036">
    <property type="component" value="Unassembled WGS sequence"/>
</dbReference>
<evidence type="ECO:0000256" key="1">
    <source>
        <dbReference type="SAM" id="MobiDB-lite"/>
    </source>
</evidence>
<dbReference type="Pfam" id="PF14223">
    <property type="entry name" value="Retrotran_gag_2"/>
    <property type="match status" value="1"/>
</dbReference>
<evidence type="ECO:0000313" key="2">
    <source>
        <dbReference type="EMBL" id="GAA0170970.1"/>
    </source>
</evidence>
<keyword evidence="3" id="KW-1185">Reference proteome</keyword>
<evidence type="ECO:0008006" key="4">
    <source>
        <dbReference type="Google" id="ProtNLM"/>
    </source>
</evidence>
<organism evidence="2 3">
    <name type="scientific">Lithospermum erythrorhizon</name>
    <name type="common">Purple gromwell</name>
    <name type="synonym">Lithospermum officinale var. erythrorhizon</name>
    <dbReference type="NCBI Taxonomy" id="34254"/>
    <lineage>
        <taxon>Eukaryota</taxon>
        <taxon>Viridiplantae</taxon>
        <taxon>Streptophyta</taxon>
        <taxon>Embryophyta</taxon>
        <taxon>Tracheophyta</taxon>
        <taxon>Spermatophyta</taxon>
        <taxon>Magnoliopsida</taxon>
        <taxon>eudicotyledons</taxon>
        <taxon>Gunneridae</taxon>
        <taxon>Pentapetalae</taxon>
        <taxon>asterids</taxon>
        <taxon>lamiids</taxon>
        <taxon>Boraginales</taxon>
        <taxon>Boraginaceae</taxon>
        <taxon>Boraginoideae</taxon>
        <taxon>Lithospermeae</taxon>
        <taxon>Lithospermum</taxon>
    </lineage>
</organism>
<evidence type="ECO:0000313" key="3">
    <source>
        <dbReference type="Proteomes" id="UP001454036"/>
    </source>
</evidence>
<comment type="caution">
    <text evidence="2">The sequence shown here is derived from an EMBL/GenBank/DDBJ whole genome shotgun (WGS) entry which is preliminary data.</text>
</comment>
<name>A0AAV3R507_LITER</name>
<dbReference type="EMBL" id="BAABME010007472">
    <property type="protein sequence ID" value="GAA0170970.1"/>
    <property type="molecule type" value="Genomic_DNA"/>
</dbReference>
<protein>
    <recommendedName>
        <fullName evidence="4">Gag-pol polyprotein</fullName>
    </recommendedName>
</protein>
<dbReference type="PANTHER" id="PTHR34676:SF17">
    <property type="entry name" value="OS06G0684500 PROTEIN"/>
    <property type="match status" value="1"/>
</dbReference>
<gene>
    <name evidence="2" type="ORF">LIER_25117</name>
</gene>
<feature type="region of interest" description="Disordered" evidence="1">
    <location>
        <begin position="1"/>
        <end position="23"/>
    </location>
</feature>